<feature type="compositionally biased region" description="Basic and acidic residues" evidence="1">
    <location>
        <begin position="132"/>
        <end position="142"/>
    </location>
</feature>
<comment type="caution">
    <text evidence="2">The sequence shown here is derived from an EMBL/GenBank/DDBJ whole genome shotgun (WGS) entry which is preliminary data.</text>
</comment>
<feature type="compositionally biased region" description="Basic residues" evidence="1">
    <location>
        <begin position="114"/>
        <end position="123"/>
    </location>
</feature>
<gene>
    <name evidence="2" type="ORF">GGX14DRAFT_400550</name>
</gene>
<dbReference type="Proteomes" id="UP001219525">
    <property type="component" value="Unassembled WGS sequence"/>
</dbReference>
<feature type="region of interest" description="Disordered" evidence="1">
    <location>
        <begin position="21"/>
        <end position="157"/>
    </location>
</feature>
<sequence>MRCPDARGCDARIKLLAFQWRNKGTPGDGAGAGARGGRQAAGSGRAGGGSRRRPTLPLVKPMTHKRKATESHKAPSKNPPPVDLSPIGRSGNATMATPANEESPDPVSDDGRDRSRKRVRGKNGKSSARHATSIERTGDAGRKQKRRRKQPEVTMAGPIPLLQDSHHQRNVEHFAETAAPPPMDVDGLIKGYPALNFPTQGRKTELSSKSGNSALIGNYNGGKRILLRDSLRGAVQKSGGTGKKEALMMKAVQKSGSTWHYYIISGGLCCASAFSGGYPLGLMQAADHLALVSHFQEEHGGCERCQLRRCTPCMKLEQRCTNCWPVEERVLLTNSLGARLAALRNEHLNSQVSQWLETGNIMMQLLESARSLRRVFIQRGGDIVATLEALEVHYGDATGLAHAAEIAQGKRDEFIEAISLVKELLPSPPSTADDRISVRHHWAREPSNVLEHFAETAAPPTKDVDGPMHAADHPALCTPCTKIKQRCPNYWPVEERMLLTNFLGARLAALRNEHINSLVRQRLETGTMMMRLLESARSLHQRFIQEGGGIVTTLEALAHAAEIAPDKRDELIEAISFVKGLLPSPPSTADDRISVRHRWPREPYAPYQAVEDELDRALASRPGGDARQVMSPGVARDHSAAAVRTLSPEL</sequence>
<dbReference type="AlphaFoldDB" id="A0AAD6YBC9"/>
<reference evidence="2" key="1">
    <citation type="submission" date="2023-03" db="EMBL/GenBank/DDBJ databases">
        <title>Massive genome expansion in bonnet fungi (Mycena s.s.) driven by repeated elements and novel gene families across ecological guilds.</title>
        <authorList>
            <consortium name="Lawrence Berkeley National Laboratory"/>
            <person name="Harder C.B."/>
            <person name="Miyauchi S."/>
            <person name="Viragh M."/>
            <person name="Kuo A."/>
            <person name="Thoen E."/>
            <person name="Andreopoulos B."/>
            <person name="Lu D."/>
            <person name="Skrede I."/>
            <person name="Drula E."/>
            <person name="Henrissat B."/>
            <person name="Morin E."/>
            <person name="Kohler A."/>
            <person name="Barry K."/>
            <person name="LaButti K."/>
            <person name="Morin E."/>
            <person name="Salamov A."/>
            <person name="Lipzen A."/>
            <person name="Mereny Z."/>
            <person name="Hegedus B."/>
            <person name="Baldrian P."/>
            <person name="Stursova M."/>
            <person name="Weitz H."/>
            <person name="Taylor A."/>
            <person name="Grigoriev I.V."/>
            <person name="Nagy L.G."/>
            <person name="Martin F."/>
            <person name="Kauserud H."/>
        </authorList>
    </citation>
    <scope>NUCLEOTIDE SEQUENCE</scope>
    <source>
        <strain evidence="2">9144</strain>
    </source>
</reference>
<evidence type="ECO:0000313" key="3">
    <source>
        <dbReference type="Proteomes" id="UP001219525"/>
    </source>
</evidence>
<feature type="region of interest" description="Disordered" evidence="1">
    <location>
        <begin position="620"/>
        <end position="650"/>
    </location>
</feature>
<dbReference type="EMBL" id="JARJCW010000062">
    <property type="protein sequence ID" value="KAJ7200553.1"/>
    <property type="molecule type" value="Genomic_DNA"/>
</dbReference>
<feature type="compositionally biased region" description="Gly residues" evidence="1">
    <location>
        <begin position="26"/>
        <end position="36"/>
    </location>
</feature>
<name>A0AAD6YBC9_9AGAR</name>
<accession>A0AAD6YBC9</accession>
<evidence type="ECO:0000313" key="2">
    <source>
        <dbReference type="EMBL" id="KAJ7200553.1"/>
    </source>
</evidence>
<proteinExistence type="predicted"/>
<evidence type="ECO:0000256" key="1">
    <source>
        <dbReference type="SAM" id="MobiDB-lite"/>
    </source>
</evidence>
<organism evidence="2 3">
    <name type="scientific">Mycena pura</name>
    <dbReference type="NCBI Taxonomy" id="153505"/>
    <lineage>
        <taxon>Eukaryota</taxon>
        <taxon>Fungi</taxon>
        <taxon>Dikarya</taxon>
        <taxon>Basidiomycota</taxon>
        <taxon>Agaricomycotina</taxon>
        <taxon>Agaricomycetes</taxon>
        <taxon>Agaricomycetidae</taxon>
        <taxon>Agaricales</taxon>
        <taxon>Marasmiineae</taxon>
        <taxon>Mycenaceae</taxon>
        <taxon>Mycena</taxon>
    </lineage>
</organism>
<protein>
    <submittedName>
        <fullName evidence="2">Uncharacterized protein</fullName>
    </submittedName>
</protein>
<keyword evidence="3" id="KW-1185">Reference proteome</keyword>